<evidence type="ECO:0000256" key="1">
    <source>
        <dbReference type="ARBA" id="ARBA00004141"/>
    </source>
</evidence>
<keyword evidence="4 7" id="KW-0812">Transmembrane</keyword>
<keyword evidence="6 8" id="KW-0472">Membrane</keyword>
<evidence type="ECO:0000256" key="8">
    <source>
        <dbReference type="SAM" id="Phobius"/>
    </source>
</evidence>
<dbReference type="SUPFAM" id="SSF81338">
    <property type="entry name" value="Aquaporin-like"/>
    <property type="match status" value="1"/>
</dbReference>
<evidence type="ECO:0000256" key="5">
    <source>
        <dbReference type="ARBA" id="ARBA00022989"/>
    </source>
</evidence>
<reference evidence="9 10" key="1">
    <citation type="submission" date="2019-08" db="EMBL/GenBank/DDBJ databases">
        <authorList>
            <person name="Dhanesh K."/>
            <person name="Kumar G."/>
            <person name="Sasikala C."/>
            <person name="Venkata Ramana C."/>
        </authorList>
    </citation>
    <scope>NUCLEOTIDE SEQUENCE [LARGE SCALE GENOMIC DNA]</scope>
    <source>
        <strain evidence="9 10">JC645</strain>
    </source>
</reference>
<keyword evidence="5 8" id="KW-1133">Transmembrane helix</keyword>
<evidence type="ECO:0000256" key="7">
    <source>
        <dbReference type="RuleBase" id="RU000477"/>
    </source>
</evidence>
<evidence type="ECO:0000256" key="3">
    <source>
        <dbReference type="ARBA" id="ARBA00022448"/>
    </source>
</evidence>
<feature type="transmembrane region" description="Helical" evidence="8">
    <location>
        <begin position="223"/>
        <end position="243"/>
    </location>
</feature>
<dbReference type="EMBL" id="VWOX01000003">
    <property type="protein sequence ID" value="KAA5545454.1"/>
    <property type="molecule type" value="Genomic_DNA"/>
</dbReference>
<dbReference type="Proteomes" id="UP000324479">
    <property type="component" value="Unassembled WGS sequence"/>
</dbReference>
<dbReference type="RefSeq" id="WP_150075723.1">
    <property type="nucleotide sequence ID" value="NZ_VWOX01000003.1"/>
</dbReference>
<dbReference type="GO" id="GO:0015254">
    <property type="term" value="F:glycerol channel activity"/>
    <property type="evidence" value="ECO:0007669"/>
    <property type="project" value="TreeGrafter"/>
</dbReference>
<evidence type="ECO:0000313" key="9">
    <source>
        <dbReference type="EMBL" id="KAA5545454.1"/>
    </source>
</evidence>
<dbReference type="Gene3D" id="1.20.1080.10">
    <property type="entry name" value="Glycerol uptake facilitator protein"/>
    <property type="match status" value="1"/>
</dbReference>
<protein>
    <submittedName>
        <fullName evidence="9">Aquaporin family protein</fullName>
    </submittedName>
</protein>
<dbReference type="InterPro" id="IPR023271">
    <property type="entry name" value="Aquaporin-like"/>
</dbReference>
<dbReference type="GO" id="GO:0005886">
    <property type="term" value="C:plasma membrane"/>
    <property type="evidence" value="ECO:0007669"/>
    <property type="project" value="TreeGrafter"/>
</dbReference>
<keyword evidence="10" id="KW-1185">Reference proteome</keyword>
<dbReference type="NCBIfam" id="TIGR00861">
    <property type="entry name" value="MIP"/>
    <property type="match status" value="1"/>
</dbReference>
<feature type="transmembrane region" description="Helical" evidence="8">
    <location>
        <begin position="168"/>
        <end position="190"/>
    </location>
</feature>
<keyword evidence="3 7" id="KW-0813">Transport</keyword>
<dbReference type="PROSITE" id="PS00221">
    <property type="entry name" value="MIP"/>
    <property type="match status" value="1"/>
</dbReference>
<name>A0A5M6DD51_9BACT</name>
<gene>
    <name evidence="9" type="ORF">FYK55_07335</name>
</gene>
<evidence type="ECO:0000313" key="10">
    <source>
        <dbReference type="Proteomes" id="UP000324479"/>
    </source>
</evidence>
<accession>A0A5M6DD51</accession>
<evidence type="ECO:0000256" key="6">
    <source>
        <dbReference type="ARBA" id="ARBA00023136"/>
    </source>
</evidence>
<feature type="transmembrane region" description="Helical" evidence="8">
    <location>
        <begin position="35"/>
        <end position="53"/>
    </location>
</feature>
<dbReference type="PANTHER" id="PTHR43829">
    <property type="entry name" value="AQUAPORIN OR AQUAGLYCEROPORIN RELATED"/>
    <property type="match status" value="1"/>
</dbReference>
<comment type="caution">
    <text evidence="9">The sequence shown here is derived from an EMBL/GenBank/DDBJ whole genome shotgun (WGS) entry which is preliminary data.</text>
</comment>
<feature type="transmembrane region" description="Helical" evidence="8">
    <location>
        <begin position="131"/>
        <end position="156"/>
    </location>
</feature>
<evidence type="ECO:0000256" key="2">
    <source>
        <dbReference type="ARBA" id="ARBA00006175"/>
    </source>
</evidence>
<proteinExistence type="inferred from homology"/>
<dbReference type="InterPro" id="IPR050363">
    <property type="entry name" value="MIP/Aquaporin"/>
</dbReference>
<dbReference type="Pfam" id="PF00230">
    <property type="entry name" value="MIP"/>
    <property type="match status" value="1"/>
</dbReference>
<feature type="transmembrane region" description="Helical" evidence="8">
    <location>
        <begin position="82"/>
        <end position="104"/>
    </location>
</feature>
<dbReference type="PANTHER" id="PTHR43829:SF9">
    <property type="entry name" value="AQUAPORIN-9"/>
    <property type="match status" value="1"/>
</dbReference>
<dbReference type="AlphaFoldDB" id="A0A5M6DD51"/>
<sequence length="249" mass="25784">MHPFVAEFIGTLLLILFGNGVVANVVLAKTNGQNAGWIVITAGWGVAVFIGAFCSQEFSGAHINPAVTLAMWLAGELGSASAAGYVAAQFAGAMVGAALVYLFYREHFRVTDDADAKLGCFSTAPAIPNPWQAFFCEALGTFALILPIFLMTAPSLVANGQPSESDPVLGLGALGVLPVGLLVFGIGLSLGGTTGYAINPARDLGPRLMHALLPIPGKRDSNWAYAWVPVLGPFAGAALAVLAHQFMAI</sequence>
<dbReference type="InterPro" id="IPR022357">
    <property type="entry name" value="MIP_CS"/>
</dbReference>
<organism evidence="9 10">
    <name type="scientific">Roseiconus nitratireducens</name>
    <dbReference type="NCBI Taxonomy" id="2605748"/>
    <lineage>
        <taxon>Bacteria</taxon>
        <taxon>Pseudomonadati</taxon>
        <taxon>Planctomycetota</taxon>
        <taxon>Planctomycetia</taxon>
        <taxon>Pirellulales</taxon>
        <taxon>Pirellulaceae</taxon>
        <taxon>Roseiconus</taxon>
    </lineage>
</organism>
<evidence type="ECO:0000256" key="4">
    <source>
        <dbReference type="ARBA" id="ARBA00022692"/>
    </source>
</evidence>
<comment type="similarity">
    <text evidence="2 7">Belongs to the MIP/aquaporin (TC 1.A.8) family.</text>
</comment>
<comment type="subcellular location">
    <subcellularLocation>
        <location evidence="1">Membrane</location>
        <topology evidence="1">Multi-pass membrane protein</topology>
    </subcellularLocation>
</comment>
<feature type="transmembrane region" description="Helical" evidence="8">
    <location>
        <begin position="6"/>
        <end position="28"/>
    </location>
</feature>
<dbReference type="PRINTS" id="PR00783">
    <property type="entry name" value="MINTRINSICP"/>
</dbReference>
<dbReference type="InterPro" id="IPR000425">
    <property type="entry name" value="MIP"/>
</dbReference>